<keyword evidence="1" id="KW-0175">Coiled coil</keyword>
<feature type="region of interest" description="Disordered" evidence="2">
    <location>
        <begin position="2131"/>
        <end position="2162"/>
    </location>
</feature>
<sequence length="4180" mass="504890">MVNNKCEVCGSSSFRVEDGMYVCDDCNYVNEEIQEHFDDAYEIKDDKINIEYEYVEKDIYNIIQKLYKDKDLIVNITKYVLKENDEFFINFQKILFEICQILISDYNFPTVLYNEVKKVWFYLLEDCIKKCNIYRPPNDNKYSLRYIYEVIKYKDITDIFKNVVNDININEEIRNTIKKMGYSKTNYYFSIQKQYINKIGQMAEFYPKKSEMNRKFNIRFLKLYKKTSLLDNENQNKSSFKKLNELIANLKTNKIKDDLNILKKKEINQANTNQKIFIENYKDNEYAPQNDYTFNNNENILDHFVETNDNMNPFEKSDFLYNPDEFLNQENWNSFQNFNEQTKQKKKNISNPKCIQENLSQLEKNNFNENYSILDNEKIYHFYSSNFINKMLQYKNLLKPYNRDDPIKYMNRTTNYNKLIGIIYQHDFLYYFIEDLKKKSDIEHLSYYDILQIFKGNYDQIIFEFLENKNNEINKTENFNENEENSLNRHASEEKLNDVFLSTYHQKELENEQSTKMKENSEMFTLFDELELKKEFKFNENLEGIEIKSEFKLSDDFGEFVNANYNQMNRNEIDIISNWDNSEKTESSRKWGNFNYKIENAKINEGEKHKNKINEKIIIENIFEKYKNYITLKKDVPKNNIETKVDIHENIFNDKDSQSCLSNREINFIDQNYNKKENVLNNRFENLDSYSLDADNILQLPNDGMLENFEKIEINMKKIGEKNEKNEGNGEENIPFSKINLEERKENDKYPNKIKFSNINKNTNEFTNETSNEQCKEIDNDLKKNEIKNMSIYDKLECVNNLKKEKLQNFTNQNIQITNDSYYNGVMKKIDKSIKKVKIFMEENHLENINVQKSDCNKIYVNEKLLLDTYIFEELYTKNLYVSSIKTFRNVTIKYIYNEYISYFLNKYKEYMNDNEECKYCYNFTFELIFYILYYSFKRLNIYCLPHNMKYFVNSDNFNLYHIFNSTSEKFYKLFKELDSINFPLKNSYFSEIKKFFFTKTLNYEVPFLCIHMHEKFNVLDSGDNLLEDNEYILNEKPFCNKINDNAPNSSAFVNNNTIINNLQIYETIGLNKIFRKYKTYTINSSIKKRWSKMLNKFNGYSLTKIYSLINDLLFTFNLSNKVQMYSIKIFNIIIFRYRFFKFLYNTFCNKYDDMHIQLNDYYNYKNIYKDCLEYYPKYIEANASISYINTYINHLKKKELYIKKKYIETKKYINLEDGSVNYQIYNKINYFYRQKFYYTFCNVNYHIDFKKTELYKIAAGCVIAACKLYYPFFIDEFYDYQNLYIPDKFEGFHIANHYNCHIQENVNLYNRIYPFEKKTTQKKKRFHKYNMDIFERDQDLKNKSNDFILKEKTIQEYKQDEKNDNFYMSKIERLLKKTEEKKKKKNELDAGADHLDMLGSNACPNKNSFEKKRKNYKSDENFKGEKVRKLNNHTYTDENILDTLEIFQEKEKEKFYSSNVIDCNTHINDFHCAYSNELNKCQFVDLPFLNENCENDKNESFYIDVLNEKESNYFVPYLNKKIKKSEINILGDFFDDNYIDEGIHKLVSYGNKIDGSSRLLNKRKSQKDNQMKKQKKNKLRIRGIYFKSIKENVISYFIPIPNIINLYFNYKKCLSIDVYKDFINKEISLLDVGNGTSDEIYNDEVEYFENNIFKKLFKKINQKEYIIRNKKNSLRKIKSSKMINDEIYKNYIIKRKSYINLDRINKKKKEKKLIFTKFCILKNNRNFEEIYNMHSKNTECVIKDLERVEKIKTKLFPLFLANYYVHPFNYFSINIHTICFYNLIKKIEKDNMFSLSLKRNKKWEIICDLFKNKNKTTYFHFLQQIYEDIQNIKSNSPDVSISKNCINNTSEKVNIVDNNSSHPQKNTSINSQLGMEHATELNDVVLLENLTNLKNKKIKKRKKNALITETEFEKIMKKKKSENIDSHSSDIIFNNEATNFIKENKFGIKNGRNIYKIINNINKIDIGIDKKYENKKNDVKIYYPYLINKKNYEQTYLIYVIFEHNILGLYSFKIESILNSFKFLIENMDNIYQLYLLYYQVNHVIYLFTNCTSYIINMYKYFLFIRHKKKYITKNNFKSFYRNKYIKKKKKFIYSIQMVLVILRIFINLYGSSNDVYEFDLKINGKEQNINNNNNNDNNINNSDNNNINNNNDNNNNNNNDNKYNLIKLEPVIYFDNVHFSTEDKYQSLDDLSLYLYYAIKYGNYYLSYLFDNFIGIKYIQREINKKNKYLLNKLNQKMKKEYKQMDNVHAYIFPPIYGISHNIIILDMNFFLINFKRIIKLIQNNYDNYLSNYSKKYNFMNKDNFEKTQVLTIATIQVEKKKNENKIETIISKKKVTTYIPTYISQLYALNHTRKEMPHMFKYKKRFICLNKYYFLHDGQINTIKKIIKNVTIKHSKLIWYNIIKEFTNCKEYKVKLLKNKYLQNENDNLNILNDFEYATNYEIINYFPISFFKFYKKMKNKTKNKMKSTHYIFLLYYWKFYSNLKKGNHFNFKKLFINEKMAKLIYGILFLYSIKRGNTIEENNIHKKKVKKLLNKYNIMDYGKLFHHILNVEFILSNQKKITNMKYMKNRKQLINCSIYFPIENTTKCKKKHLFKKEGHKLIGTFNNINNFKYSFQPFNLITKRTNCIYNGIRIEPMSILKYQTNFVNFTKILYNSQMKLNENYNKNFFFNIINEEVLNDNIGKEGIKDTLIKNSKLNKKKKNYFLELERFSQSIMIYDFLNNNKKIFLIKNIDNLYEHLKKENTNLNIDNLNSQNKNNVVSQTDKENLKKKKKCDKDSKKKLLNNFSYIQAIKKHSNEGELNIRKSYNIDKLPYNLLWDQNTLEPVFVNNSDNHMINNITNNSGDDDTQLEHGKYFYNNRDSFINAENSNNKTHYILYNFECIPYSKSKLYKNLKCLFSNVPLNYKLYKLISEKCWENGHILPKNAKEYVKIIDNIVYGSRNSNKINLTKNHKENNNININVRDNDEYIYMSTDADSYKSDTVYNIKLYKTDLYNKFKKYVKKNLIKLKLVTKDKPNCYINKCANDINNSEINNSLFHDICKTYLNFFQKINDYFYFENNNKNNHNHTNYGNIVDNNNFNIIKYKYGNKHNLDRIFEWHNNLDIYDPLLTLNNKSFINDKSNKKKKTWICIYNDRSYVNLNNPAILAEIRKRDKEESTLLNYNFNKNVHFEFNSNLNCFILRFKNNYIKNKNINLYITIKENKSHKVKYAQNIKKTNKYTYFLFSCLIFPVYITIKIMYVFSLEYFPSLFFKTLNYLNYLKIDEEFFNFLQCNEYKAINEIFYNYHHTKDENNLLDILRFRGYYINPFSFLGSIFYLSELKNISSHFNLHPTNHFNTMHHIWGIERTTNLIHLEKLEKKLKNKIKNKRIFRYLQVLNQNRTPLSTQKKTKEIISNNSNNRDNINENHQKNQILKEGVKKFRKKKIKIKKNTDNLDNDINNNYKEAFRKARKKREIWIKRAKCNESSLNELFYIKFEDDLENNIKDEEIDKFFKNKNYINCDNDNNIDEKNEASNLFDHTKGSKQKIFKKMQVSKSIDSFLYKYTYNVATLLKKKNKKKKKKKKKKSYNDEHYNEQVEKNVIEIPNLENYDNTEKINKRKKISGKHKKKDFTYLLNKYLEKYIHTNCFNNYSNESETINLYNMIITFLNNKALLNNDSITYEKYIKKNFIEINYSIYKEFTIHSNYYMQEFDIYPLNKFINTFYNNNFKALYLNYQKIKNKKHMSPDHQQKVEYIQNIDNISKTSNSLSIVQNYENEKIAYDGIEENYDKSYAENYDENYGENVKDGYIINGNDNVYDNLLDSLDNNIEKDESNKYENDIISQIDDLDQIESIKYLSGGDSFDALNEIDKNSINKSDKESINLIENDKTQNTDESSEYADGSLFDEEEQEQSDKDYVSYSFYLHKPVYIYDEKKEMKKALSGIENEESEIDGEKTEAKDEITKKNRDANKWDSNIFLIKTKQYKKVYKKLIKKIEYDRNIKNQCYPLYDKNNKFLMRDYKCIKQENILGKFTKKHVIRVGKRKPIYNLLKGRHLLINCISNNFYTYDQEVRTMVRMYKRHKFILKNQKQKYFLKKYKNSYPWIGENMFICENDINKYVAAAYSTILFHKNTTYLKHFNYHNAREYIPSFREHRNKELNKIPTMLYLLIKAFSVYLNCSFRELIIILKRIERTFLFC</sequence>
<dbReference type="VEuPathDB" id="PlasmoDB:PBANKA_1438400"/>
<gene>
    <name evidence="4" type="ORF">PBK173_000466100</name>
</gene>
<keyword evidence="3" id="KW-0472">Membrane</keyword>
<dbReference type="OMA" id="QHDFLYY"/>
<evidence type="ECO:0000313" key="5">
    <source>
        <dbReference type="Proteomes" id="UP000069549"/>
    </source>
</evidence>
<protein>
    <submittedName>
        <fullName evidence="4">Uncharacterized protein</fullName>
    </submittedName>
</protein>
<evidence type="ECO:0000256" key="3">
    <source>
        <dbReference type="SAM" id="Phobius"/>
    </source>
</evidence>
<dbReference type="Proteomes" id="UP000069549">
    <property type="component" value="Chromosome 14"/>
</dbReference>
<feature type="transmembrane region" description="Helical" evidence="3">
    <location>
        <begin position="2045"/>
        <end position="2065"/>
    </location>
</feature>
<accession>A0A0Z0AYR8</accession>
<feature type="transmembrane region" description="Helical" evidence="3">
    <location>
        <begin position="2250"/>
        <end position="2275"/>
    </location>
</feature>
<feature type="transmembrane region" description="Helical" evidence="3">
    <location>
        <begin position="2093"/>
        <end position="2112"/>
    </location>
</feature>
<feature type="region of interest" description="Disordered" evidence="2">
    <location>
        <begin position="3865"/>
        <end position="3895"/>
    </location>
</feature>
<evidence type="ECO:0000256" key="2">
    <source>
        <dbReference type="SAM" id="MobiDB-lite"/>
    </source>
</evidence>
<keyword evidence="3" id="KW-1133">Transmembrane helix</keyword>
<proteinExistence type="predicted"/>
<organism evidence="4 5">
    <name type="scientific">Plasmodium berghei</name>
    <dbReference type="NCBI Taxonomy" id="5821"/>
    <lineage>
        <taxon>Eukaryota</taxon>
        <taxon>Sar</taxon>
        <taxon>Alveolata</taxon>
        <taxon>Apicomplexa</taxon>
        <taxon>Aconoidasida</taxon>
        <taxon>Haemosporida</taxon>
        <taxon>Plasmodiidae</taxon>
        <taxon>Plasmodium</taxon>
        <taxon>Plasmodium (Vinckeia)</taxon>
    </lineage>
</organism>
<keyword evidence="3" id="KW-0812">Transmembrane</keyword>
<feature type="compositionally biased region" description="Basic and acidic residues" evidence="2">
    <location>
        <begin position="3865"/>
        <end position="3875"/>
    </location>
</feature>
<evidence type="ECO:0000313" key="4">
    <source>
        <dbReference type="EMBL" id="CXJ22179.1"/>
    </source>
</evidence>
<dbReference type="EMBL" id="LT160034">
    <property type="protein sequence ID" value="CXJ22179.1"/>
    <property type="molecule type" value="Genomic_DNA"/>
</dbReference>
<feature type="coiled-coil region" evidence="1">
    <location>
        <begin position="2734"/>
        <end position="2790"/>
    </location>
</feature>
<evidence type="ECO:0000256" key="1">
    <source>
        <dbReference type="SAM" id="Coils"/>
    </source>
</evidence>
<reference evidence="4 5" key="1">
    <citation type="submission" date="2016-02" db="EMBL/GenBank/DDBJ databases">
        <authorList>
            <consortium name="Pathogen Informatics"/>
        </authorList>
    </citation>
    <scope>NUCLEOTIDE SEQUENCE [LARGE SCALE GENOMIC DNA]</scope>
    <source>
        <strain evidence="4 5">K173</strain>
    </source>
</reference>
<name>A0A0Z0AYR8_PLABE</name>